<keyword evidence="2" id="KW-1185">Reference proteome</keyword>
<gene>
    <name evidence="1" type="ORF">ILEXP_LOCUS51095</name>
</gene>
<dbReference type="Proteomes" id="UP001642360">
    <property type="component" value="Unassembled WGS sequence"/>
</dbReference>
<dbReference type="AlphaFoldDB" id="A0ABC8UJ89"/>
<evidence type="ECO:0000313" key="1">
    <source>
        <dbReference type="EMBL" id="CAK9181058.1"/>
    </source>
</evidence>
<organism evidence="1 2">
    <name type="scientific">Ilex paraguariensis</name>
    <name type="common">yerba mate</name>
    <dbReference type="NCBI Taxonomy" id="185542"/>
    <lineage>
        <taxon>Eukaryota</taxon>
        <taxon>Viridiplantae</taxon>
        <taxon>Streptophyta</taxon>
        <taxon>Embryophyta</taxon>
        <taxon>Tracheophyta</taxon>
        <taxon>Spermatophyta</taxon>
        <taxon>Magnoliopsida</taxon>
        <taxon>eudicotyledons</taxon>
        <taxon>Gunneridae</taxon>
        <taxon>Pentapetalae</taxon>
        <taxon>asterids</taxon>
        <taxon>campanulids</taxon>
        <taxon>Aquifoliales</taxon>
        <taxon>Aquifoliaceae</taxon>
        <taxon>Ilex</taxon>
    </lineage>
</organism>
<proteinExistence type="predicted"/>
<sequence>MELCEAASDLHSQGLILGSLSLPCFNVDHFGRLYMDFNEVMVLGRRVRKMIAEVVSMKLKSDDKELDVWLKMDALKTDEFVSPEMLLELLQKESVELASGCLRYAVGRSFTEEMQHYYGLFPSVIEEEGFDYMALAPVRVRATPPSSSSTPDFSLD</sequence>
<dbReference type="EMBL" id="CAUOFW020007924">
    <property type="protein sequence ID" value="CAK9181058.1"/>
    <property type="molecule type" value="Genomic_DNA"/>
</dbReference>
<accession>A0ABC8UJ89</accession>
<evidence type="ECO:0000313" key="2">
    <source>
        <dbReference type="Proteomes" id="UP001642360"/>
    </source>
</evidence>
<name>A0ABC8UJ89_9AQUA</name>
<comment type="caution">
    <text evidence="1">The sequence shown here is derived from an EMBL/GenBank/DDBJ whole genome shotgun (WGS) entry which is preliminary data.</text>
</comment>
<reference evidence="1 2" key="1">
    <citation type="submission" date="2024-02" db="EMBL/GenBank/DDBJ databases">
        <authorList>
            <person name="Vignale AGUSTIN F."/>
            <person name="Sosa J E."/>
            <person name="Modenutti C."/>
        </authorList>
    </citation>
    <scope>NUCLEOTIDE SEQUENCE [LARGE SCALE GENOMIC DNA]</scope>
</reference>
<protein>
    <submittedName>
        <fullName evidence="1">Uncharacterized protein</fullName>
    </submittedName>
</protein>